<comment type="similarity">
    <text evidence="1">Belongs to the NmrA-type oxidoreductase family.</text>
</comment>
<organism evidence="4 5">
    <name type="scientific">Talaromyces amestolkiae</name>
    <dbReference type="NCBI Taxonomy" id="1196081"/>
    <lineage>
        <taxon>Eukaryota</taxon>
        <taxon>Fungi</taxon>
        <taxon>Dikarya</taxon>
        <taxon>Ascomycota</taxon>
        <taxon>Pezizomycotina</taxon>
        <taxon>Eurotiomycetes</taxon>
        <taxon>Eurotiomycetidae</taxon>
        <taxon>Eurotiales</taxon>
        <taxon>Trichocomaceae</taxon>
        <taxon>Talaromyces</taxon>
        <taxon>Talaromyces sect. Talaromyces</taxon>
    </lineage>
</organism>
<dbReference type="RefSeq" id="XP_040731954.1">
    <property type="nucleotide sequence ID" value="XM_040875708.1"/>
</dbReference>
<gene>
    <name evidence="4" type="ORF">BHQ10_003450</name>
</gene>
<dbReference type="PANTHER" id="PTHR42748">
    <property type="entry name" value="NITROGEN METABOLITE REPRESSION PROTEIN NMRA FAMILY MEMBER"/>
    <property type="match status" value="1"/>
</dbReference>
<dbReference type="SUPFAM" id="SSF51735">
    <property type="entry name" value="NAD(P)-binding Rossmann-fold domains"/>
    <property type="match status" value="1"/>
</dbReference>
<comment type="caution">
    <text evidence="4">The sequence shown here is derived from an EMBL/GenBank/DDBJ whole genome shotgun (WGS) entry which is preliminary data.</text>
</comment>
<dbReference type="Gene3D" id="3.90.25.10">
    <property type="entry name" value="UDP-galactose 4-epimerase, domain 1"/>
    <property type="match status" value="1"/>
</dbReference>
<dbReference type="PANTHER" id="PTHR42748:SF31">
    <property type="entry name" value="NMRA-LIKE DOMAIN-CONTAINING PROTEIN-RELATED"/>
    <property type="match status" value="1"/>
</dbReference>
<sequence>MSKVITVFGATGNQGGSVIQAILADPNLSKEYKVRGITRDVFKESAKRLASQGVEMIAADLSSPPQLLNAIQGSHTVFLVTNFWETTNKEIEIRQGKAVTDICKETGVQHLIFSSLQGFTELTGGRLSNVAYFDSKAEIEKYIRNSGMPATFVLAGFFMTNFSESLKKRGDVLTLEWPVDPDKAKVPLLDVNEDTGKFVKAVIKKFPSTVGKRVLMAEAYYTPKQIVAEIAETLGIKTAAVKIPQDSFTSFLAPELTQGTIENLLVMEAEGYYGGESLEPSLAILEEKPVSWKEFVQKNASSFF</sequence>
<dbReference type="CDD" id="cd05251">
    <property type="entry name" value="NmrA_like_SDR_a"/>
    <property type="match status" value="1"/>
</dbReference>
<reference evidence="4 5" key="1">
    <citation type="journal article" date="2017" name="Biotechnol. Biofuels">
        <title>Differential beta-glucosidase expression as a function of carbon source availability in Talaromyces amestolkiae: a genomic and proteomic approach.</title>
        <authorList>
            <person name="de Eugenio L.I."/>
            <person name="Mendez-Liter J.A."/>
            <person name="Nieto-Dominguez M."/>
            <person name="Alonso L."/>
            <person name="Gil-Munoz J."/>
            <person name="Barriuso J."/>
            <person name="Prieto A."/>
            <person name="Martinez M.J."/>
        </authorList>
    </citation>
    <scope>NUCLEOTIDE SEQUENCE [LARGE SCALE GENOMIC DNA]</scope>
    <source>
        <strain evidence="4 5">CIB</strain>
    </source>
</reference>
<dbReference type="EMBL" id="MIKG01000005">
    <property type="protein sequence ID" value="RAO67438.1"/>
    <property type="molecule type" value="Genomic_DNA"/>
</dbReference>
<keyword evidence="2" id="KW-0521">NADP</keyword>
<evidence type="ECO:0000259" key="3">
    <source>
        <dbReference type="Pfam" id="PF05368"/>
    </source>
</evidence>
<evidence type="ECO:0000256" key="2">
    <source>
        <dbReference type="ARBA" id="ARBA00022857"/>
    </source>
</evidence>
<evidence type="ECO:0000313" key="4">
    <source>
        <dbReference type="EMBL" id="RAO67438.1"/>
    </source>
</evidence>
<feature type="domain" description="NmrA-like" evidence="3">
    <location>
        <begin position="1"/>
        <end position="286"/>
    </location>
</feature>
<evidence type="ECO:0000256" key="1">
    <source>
        <dbReference type="ARBA" id="ARBA00006328"/>
    </source>
</evidence>
<dbReference type="Pfam" id="PF05368">
    <property type="entry name" value="NmrA"/>
    <property type="match status" value="1"/>
</dbReference>
<evidence type="ECO:0000313" key="5">
    <source>
        <dbReference type="Proteomes" id="UP000249363"/>
    </source>
</evidence>
<dbReference type="InterPro" id="IPR008030">
    <property type="entry name" value="NmrA-like"/>
</dbReference>
<proteinExistence type="inferred from homology"/>
<dbReference type="AlphaFoldDB" id="A0A364KV62"/>
<dbReference type="OrthoDB" id="3358371at2759"/>
<name>A0A364KV62_TALAM</name>
<dbReference type="STRING" id="1196081.A0A364KV62"/>
<dbReference type="InterPro" id="IPR051164">
    <property type="entry name" value="NmrA-like_oxidored"/>
</dbReference>
<dbReference type="Proteomes" id="UP000249363">
    <property type="component" value="Unassembled WGS sequence"/>
</dbReference>
<keyword evidence="5" id="KW-1185">Reference proteome</keyword>
<dbReference type="GO" id="GO:0005634">
    <property type="term" value="C:nucleus"/>
    <property type="evidence" value="ECO:0007669"/>
    <property type="project" value="TreeGrafter"/>
</dbReference>
<dbReference type="GeneID" id="63792666"/>
<protein>
    <recommendedName>
        <fullName evidence="3">NmrA-like domain-containing protein</fullName>
    </recommendedName>
</protein>
<dbReference type="InterPro" id="IPR036291">
    <property type="entry name" value="NAD(P)-bd_dom_sf"/>
</dbReference>
<accession>A0A364KV62</accession>
<dbReference type="Gene3D" id="3.40.50.720">
    <property type="entry name" value="NAD(P)-binding Rossmann-like Domain"/>
    <property type="match status" value="1"/>
</dbReference>